<keyword evidence="1" id="KW-1133">Transmembrane helix</keyword>
<dbReference type="AlphaFoldDB" id="A0A517V8Z2"/>
<protein>
    <submittedName>
        <fullName evidence="2">Uncharacterized protein</fullName>
    </submittedName>
</protein>
<dbReference type="PROSITE" id="PS51257">
    <property type="entry name" value="PROKAR_LIPOPROTEIN"/>
    <property type="match status" value="1"/>
</dbReference>
<accession>A0A517V8Z2</accession>
<organism evidence="2 3">
    <name type="scientific">Gimesia algae</name>
    <dbReference type="NCBI Taxonomy" id="2527971"/>
    <lineage>
        <taxon>Bacteria</taxon>
        <taxon>Pseudomonadati</taxon>
        <taxon>Planctomycetota</taxon>
        <taxon>Planctomycetia</taxon>
        <taxon>Planctomycetales</taxon>
        <taxon>Planctomycetaceae</taxon>
        <taxon>Gimesia</taxon>
    </lineage>
</organism>
<evidence type="ECO:0000256" key="1">
    <source>
        <dbReference type="SAM" id="Phobius"/>
    </source>
</evidence>
<name>A0A517V8Z2_9PLAN</name>
<keyword evidence="1" id="KW-0472">Membrane</keyword>
<feature type="transmembrane region" description="Helical" evidence="1">
    <location>
        <begin position="7"/>
        <end position="28"/>
    </location>
</feature>
<keyword evidence="3" id="KW-1185">Reference proteome</keyword>
<dbReference type="KEGG" id="gax:Pan161_11030"/>
<gene>
    <name evidence="2" type="ORF">Pan161_11030</name>
</gene>
<keyword evidence="1" id="KW-0812">Transmembrane</keyword>
<dbReference type="Proteomes" id="UP000316855">
    <property type="component" value="Chromosome"/>
</dbReference>
<sequence>MPLKVKRYLLIFLTSFGCLLLMTIVIYFKYAPHNPVTELETVTARIPLGISAAEADALMGTPPDAISQTRGTLMNSMTLLSTDNSQSAQQGSVQLYSLRTWHRGDRHATVVIDQSDKVAGHWTWSDHPPSSKSQFNLNQVAQSILKLWRALIG</sequence>
<dbReference type="EMBL" id="CP036343">
    <property type="protein sequence ID" value="QDT89473.1"/>
    <property type="molecule type" value="Genomic_DNA"/>
</dbReference>
<dbReference type="OrthoDB" id="287250at2"/>
<evidence type="ECO:0000313" key="3">
    <source>
        <dbReference type="Proteomes" id="UP000316855"/>
    </source>
</evidence>
<dbReference type="RefSeq" id="WP_145224712.1">
    <property type="nucleotide sequence ID" value="NZ_CP036343.1"/>
</dbReference>
<proteinExistence type="predicted"/>
<reference evidence="2 3" key="1">
    <citation type="submission" date="2019-02" db="EMBL/GenBank/DDBJ databases">
        <title>Deep-cultivation of Planctomycetes and their phenomic and genomic characterization uncovers novel biology.</title>
        <authorList>
            <person name="Wiegand S."/>
            <person name="Jogler M."/>
            <person name="Boedeker C."/>
            <person name="Pinto D."/>
            <person name="Vollmers J."/>
            <person name="Rivas-Marin E."/>
            <person name="Kohn T."/>
            <person name="Peeters S.H."/>
            <person name="Heuer A."/>
            <person name="Rast P."/>
            <person name="Oberbeckmann S."/>
            <person name="Bunk B."/>
            <person name="Jeske O."/>
            <person name="Meyerdierks A."/>
            <person name="Storesund J.E."/>
            <person name="Kallscheuer N."/>
            <person name="Luecker S."/>
            <person name="Lage O.M."/>
            <person name="Pohl T."/>
            <person name="Merkel B.J."/>
            <person name="Hornburger P."/>
            <person name="Mueller R.-W."/>
            <person name="Bruemmer F."/>
            <person name="Labrenz M."/>
            <person name="Spormann A.M."/>
            <person name="Op den Camp H."/>
            <person name="Overmann J."/>
            <person name="Amann R."/>
            <person name="Jetten M.S.M."/>
            <person name="Mascher T."/>
            <person name="Medema M.H."/>
            <person name="Devos D.P."/>
            <person name="Kaster A.-K."/>
            <person name="Ovreas L."/>
            <person name="Rohde M."/>
            <person name="Galperin M.Y."/>
            <person name="Jogler C."/>
        </authorList>
    </citation>
    <scope>NUCLEOTIDE SEQUENCE [LARGE SCALE GENOMIC DNA]</scope>
    <source>
        <strain evidence="2 3">Pan161</strain>
    </source>
</reference>
<evidence type="ECO:0000313" key="2">
    <source>
        <dbReference type="EMBL" id="QDT89473.1"/>
    </source>
</evidence>